<accession>A0A841J306</accession>
<dbReference type="Proteomes" id="UP000552700">
    <property type="component" value="Unassembled WGS sequence"/>
</dbReference>
<proteinExistence type="predicted"/>
<sequence length="152" mass="16724">MRIPALAIFTALLPATAQAQPVQWQAQSYVERTVTDVNGNQRRIIKAADRLEPGDRLIFIVRYRNSGSQPVNHFALTNAVSRHVSIDPTVPGMEVSVDGGRSWGTIDRLNVPSGLGGTRPAMAEDVTHVRWLVRAPLRPGDMGQISYRATVR</sequence>
<protein>
    <recommendedName>
        <fullName evidence="4">DUF11 domain-containing protein</fullName>
    </recommendedName>
</protein>
<comment type="caution">
    <text evidence="2">The sequence shown here is derived from an EMBL/GenBank/DDBJ whole genome shotgun (WGS) entry which is preliminary data.</text>
</comment>
<dbReference type="EMBL" id="JACIJP010000001">
    <property type="protein sequence ID" value="MBB6122681.1"/>
    <property type="molecule type" value="Genomic_DNA"/>
</dbReference>
<evidence type="ECO:0000256" key="1">
    <source>
        <dbReference type="SAM" id="SignalP"/>
    </source>
</evidence>
<feature type="signal peptide" evidence="1">
    <location>
        <begin position="1"/>
        <end position="19"/>
    </location>
</feature>
<reference evidence="2 3" key="1">
    <citation type="submission" date="2020-08" db="EMBL/GenBank/DDBJ databases">
        <title>Genomic Encyclopedia of Type Strains, Phase IV (KMG-IV): sequencing the most valuable type-strain genomes for metagenomic binning, comparative biology and taxonomic classification.</title>
        <authorList>
            <person name="Goeker M."/>
        </authorList>
    </citation>
    <scope>NUCLEOTIDE SEQUENCE [LARGE SCALE GENOMIC DNA]</scope>
    <source>
        <strain evidence="2 3">DSM 102255</strain>
    </source>
</reference>
<keyword evidence="1" id="KW-0732">Signal</keyword>
<dbReference type="AlphaFoldDB" id="A0A841J306"/>
<name>A0A841J306_9SPHN</name>
<gene>
    <name evidence="2" type="ORF">FHS92_000388</name>
</gene>
<evidence type="ECO:0008006" key="4">
    <source>
        <dbReference type="Google" id="ProtNLM"/>
    </source>
</evidence>
<evidence type="ECO:0000313" key="3">
    <source>
        <dbReference type="Proteomes" id="UP000552700"/>
    </source>
</evidence>
<feature type="chain" id="PRO_5032435306" description="DUF11 domain-containing protein" evidence="1">
    <location>
        <begin position="20"/>
        <end position="152"/>
    </location>
</feature>
<evidence type="ECO:0000313" key="2">
    <source>
        <dbReference type="EMBL" id="MBB6122681.1"/>
    </source>
</evidence>
<keyword evidence="3" id="KW-1185">Reference proteome</keyword>
<organism evidence="2 3">
    <name type="scientific">Sphingobium subterraneum</name>
    <dbReference type="NCBI Taxonomy" id="627688"/>
    <lineage>
        <taxon>Bacteria</taxon>
        <taxon>Pseudomonadati</taxon>
        <taxon>Pseudomonadota</taxon>
        <taxon>Alphaproteobacteria</taxon>
        <taxon>Sphingomonadales</taxon>
        <taxon>Sphingomonadaceae</taxon>
        <taxon>Sphingobium</taxon>
    </lineage>
</organism>
<dbReference type="RefSeq" id="WP_184077013.1">
    <property type="nucleotide sequence ID" value="NZ_JACIJP010000001.1"/>
</dbReference>